<dbReference type="PANTHER" id="PTHR43138">
    <property type="entry name" value="ACETYLTRANSFERASE, GNAT FAMILY"/>
    <property type="match status" value="1"/>
</dbReference>
<evidence type="ECO:0000259" key="1">
    <source>
        <dbReference type="PROSITE" id="PS51186"/>
    </source>
</evidence>
<keyword evidence="2" id="KW-0012">Acyltransferase</keyword>
<dbReference type="InterPro" id="IPR052742">
    <property type="entry name" value="Mito_N-acetyltransferase"/>
</dbReference>
<dbReference type="InterPro" id="IPR000182">
    <property type="entry name" value="GNAT_dom"/>
</dbReference>
<feature type="domain" description="N-acetyltransferase" evidence="1">
    <location>
        <begin position="4"/>
        <end position="163"/>
    </location>
</feature>
<dbReference type="Pfam" id="PF00583">
    <property type="entry name" value="Acetyltransf_1"/>
    <property type="match status" value="1"/>
</dbReference>
<organism evidence="2 3">
    <name type="scientific">[Empedobacter] haloabium</name>
    <dbReference type="NCBI Taxonomy" id="592317"/>
    <lineage>
        <taxon>Bacteria</taxon>
        <taxon>Pseudomonadati</taxon>
        <taxon>Pseudomonadota</taxon>
        <taxon>Betaproteobacteria</taxon>
        <taxon>Burkholderiales</taxon>
        <taxon>Oxalobacteraceae</taxon>
        <taxon>Telluria group</taxon>
        <taxon>Telluria group incertae sedis</taxon>
    </lineage>
</organism>
<evidence type="ECO:0000313" key="3">
    <source>
        <dbReference type="Proteomes" id="UP000321323"/>
    </source>
</evidence>
<proteinExistence type="predicted"/>
<keyword evidence="2" id="KW-0808">Transferase</keyword>
<evidence type="ECO:0000313" key="2">
    <source>
        <dbReference type="EMBL" id="WUR10897.1"/>
    </source>
</evidence>
<dbReference type="EC" id="2.3.1.-" evidence="2"/>
<dbReference type="GO" id="GO:0016746">
    <property type="term" value="F:acyltransferase activity"/>
    <property type="evidence" value="ECO:0007669"/>
    <property type="project" value="UniProtKB-KW"/>
</dbReference>
<name>A0ABZ1UDK2_9BURK</name>
<sequence length="172" mass="18636">MSDHTLRAATGADAPAMLALLRSVTTEGDTLPFYDDVGTDFIDSQWLGATGCVLACAGDSLLGMYRYGPNMPGRGAHVATATFLVARHARGRGLGRLLLLHSLDTARAAGFRAMQFNQVVATNHAALALYRSVGFRRVGRIPQAFAHPRDGYVDAYVMYLDLSCRGERYLLI</sequence>
<protein>
    <submittedName>
        <fullName evidence="2">GNAT family N-acetyltransferase</fullName>
        <ecNumber evidence="2">2.3.1.-</ecNumber>
    </submittedName>
</protein>
<dbReference type="SUPFAM" id="SSF55729">
    <property type="entry name" value="Acyl-CoA N-acyltransferases (Nat)"/>
    <property type="match status" value="1"/>
</dbReference>
<dbReference type="Gene3D" id="3.40.630.30">
    <property type="match status" value="1"/>
</dbReference>
<dbReference type="EMBL" id="CP136508">
    <property type="protein sequence ID" value="WUR10897.1"/>
    <property type="molecule type" value="Genomic_DNA"/>
</dbReference>
<dbReference type="PROSITE" id="PS51186">
    <property type="entry name" value="GNAT"/>
    <property type="match status" value="1"/>
</dbReference>
<dbReference type="InterPro" id="IPR016181">
    <property type="entry name" value="Acyl_CoA_acyltransferase"/>
</dbReference>
<dbReference type="Proteomes" id="UP000321323">
    <property type="component" value="Chromosome"/>
</dbReference>
<gene>
    <name evidence="2" type="ORF">E7V67_014305</name>
</gene>
<reference evidence="2 3" key="1">
    <citation type="journal article" date="2019" name="Int. J. Syst. Evol. Microbiol.">
        <title>The Draft Whole-Genome Sequence of the Antibiotic Producer Empedobacter haloabium ATCC 31962 Provides Indications for Its Taxonomic Reclassification.</title>
        <authorList>
            <person name="Miess H."/>
            <person name="Arlt P."/>
            <person name="Apel A.K."/>
            <person name="Weber T."/>
            <person name="Nieselt K."/>
            <person name="Hanssen F."/>
            <person name="Czemmel S."/>
            <person name="Nahnsen S."/>
            <person name="Gross H."/>
        </authorList>
    </citation>
    <scope>NUCLEOTIDE SEQUENCE [LARGE SCALE GENOMIC DNA]</scope>
    <source>
        <strain evidence="2 3">ATCC 31962</strain>
    </source>
</reference>
<keyword evidence="3" id="KW-1185">Reference proteome</keyword>
<accession>A0ABZ1UDK2</accession>
<dbReference type="PANTHER" id="PTHR43138:SF1">
    <property type="entry name" value="N-ACETYLTRANSFERASE ACA1"/>
    <property type="match status" value="1"/>
</dbReference>